<dbReference type="GO" id="GO:0008381">
    <property type="term" value="F:mechanosensitive monoatomic ion channel activity"/>
    <property type="evidence" value="ECO:0007669"/>
    <property type="project" value="UniProtKB-ARBA"/>
</dbReference>
<sequence>MQYPRKFFLSIMFSHVLTFCFLLVSLPSIGQTGLLPGDTAKAGQTEPAWPEDSLGRRSPRGTVQGFIKAVAEDNYAKAALYLRFDPALKKEQDREKLARSLRRLLDQKGNLFPYSLISNESTGYKDDNLGPNLDRVGTATVNNEQFDLILENTEDADGAPVWLFSSETIQRVPLLTDQAPAAPLISRVSPDFVKENKWGGVPIGHWLAMLILIIAAYLLSWSLTKLMLFLIPMFWVRARVEPTSGILKAFSLPIQLYLAIWLFIFASEQAGISIIVRQRFSNLTVIVGLIAILLLLWQLLDFSTRFFEKRLARYGNQAGVSAVLFLRRAAKAALIFLGVILILGTFGVNVTTGIAALGIGGIALALGAQKTVENFVGSVTLIADQPVRVGDFCKVGDTVGTIEQIGMRSTRIRTLDRTIVTIPNGDFASQKIENFAHRDRFWFHPTFKLRFETTPDQIRFLLVELRSILYAHPKVSPDPARIRFVEIGADSLNLEVFAYVTAIDFDQFLEVQEDLYLRLMDVIAASGTGFAFPSQTVYLAKDPGVSKEKAEEKSEQVRKWREAGDMHIPKFPVDTISHLKDTIPYPPEGSSSAGNMPKHN</sequence>
<gene>
    <name evidence="12" type="ORF">EKH83_11965</name>
</gene>
<evidence type="ECO:0000259" key="9">
    <source>
        <dbReference type="Pfam" id="PF00924"/>
    </source>
</evidence>
<feature type="domain" description="Mechanosensitive ion channel MscS C-terminal" evidence="10">
    <location>
        <begin position="446"/>
        <end position="525"/>
    </location>
</feature>
<evidence type="ECO:0000259" key="11">
    <source>
        <dbReference type="Pfam" id="PF21088"/>
    </source>
</evidence>
<protein>
    <submittedName>
        <fullName evidence="12">Mechanosensitive ion channel family protein</fullName>
    </submittedName>
</protein>
<feature type="transmembrane region" description="Helical" evidence="8">
    <location>
        <begin position="333"/>
        <end position="366"/>
    </location>
</feature>
<evidence type="ECO:0000256" key="6">
    <source>
        <dbReference type="ARBA" id="ARBA00023136"/>
    </source>
</evidence>
<evidence type="ECO:0000313" key="13">
    <source>
        <dbReference type="Proteomes" id="UP000290848"/>
    </source>
</evidence>
<dbReference type="SUPFAM" id="SSF82861">
    <property type="entry name" value="Mechanosensitive channel protein MscS (YggB), transmembrane region"/>
    <property type="match status" value="1"/>
</dbReference>
<dbReference type="Pfam" id="PF00924">
    <property type="entry name" value="MS_channel_2nd"/>
    <property type="match status" value="1"/>
</dbReference>
<dbReference type="Gene3D" id="1.10.287.1260">
    <property type="match status" value="1"/>
</dbReference>
<dbReference type="InterPro" id="IPR023408">
    <property type="entry name" value="MscS_beta-dom_sf"/>
</dbReference>
<dbReference type="InterPro" id="IPR049142">
    <property type="entry name" value="MS_channel_1st"/>
</dbReference>
<reference evidence="12 13" key="1">
    <citation type="submission" date="2018-12" db="EMBL/GenBank/DDBJ databases">
        <title>The Draft Genome Sequence of the Soil Bacterium Pedobacter tournemirensis R1.</title>
        <authorList>
            <person name="He J."/>
        </authorList>
    </citation>
    <scope>NUCLEOTIDE SEQUENCE [LARGE SCALE GENOMIC DNA]</scope>
    <source>
        <strain evidence="12 13">R1</strain>
    </source>
</reference>
<dbReference type="Pfam" id="PF21082">
    <property type="entry name" value="MS_channel_3rd"/>
    <property type="match status" value="1"/>
</dbReference>
<dbReference type="GO" id="GO:0005886">
    <property type="term" value="C:plasma membrane"/>
    <property type="evidence" value="ECO:0007669"/>
    <property type="project" value="UniProtKB-SubCell"/>
</dbReference>
<proteinExistence type="inferred from homology"/>
<name>A0A4Q0M8X4_9SPHI</name>
<evidence type="ECO:0000313" key="12">
    <source>
        <dbReference type="EMBL" id="RXF69393.1"/>
    </source>
</evidence>
<dbReference type="Gene3D" id="3.30.70.100">
    <property type="match status" value="1"/>
</dbReference>
<comment type="caution">
    <text evidence="12">The sequence shown here is derived from an EMBL/GenBank/DDBJ whole genome shotgun (WGS) entry which is preliminary data.</text>
</comment>
<feature type="region of interest" description="Disordered" evidence="7">
    <location>
        <begin position="37"/>
        <end position="59"/>
    </location>
</feature>
<dbReference type="InterPro" id="IPR006685">
    <property type="entry name" value="MscS_channel_2nd"/>
</dbReference>
<keyword evidence="4 8" id="KW-0812">Transmembrane</keyword>
<evidence type="ECO:0000256" key="3">
    <source>
        <dbReference type="ARBA" id="ARBA00022475"/>
    </source>
</evidence>
<evidence type="ECO:0000256" key="8">
    <source>
        <dbReference type="SAM" id="Phobius"/>
    </source>
</evidence>
<dbReference type="SUPFAM" id="SSF82689">
    <property type="entry name" value="Mechanosensitive channel protein MscS (YggB), C-terminal domain"/>
    <property type="match status" value="1"/>
</dbReference>
<evidence type="ECO:0000256" key="1">
    <source>
        <dbReference type="ARBA" id="ARBA00004651"/>
    </source>
</evidence>
<dbReference type="AlphaFoldDB" id="A0A4Q0M8X4"/>
<accession>A0A4Q0M8X4</accession>
<dbReference type="Pfam" id="PF21088">
    <property type="entry name" value="MS_channel_1st"/>
    <property type="match status" value="1"/>
</dbReference>
<feature type="transmembrane region" description="Helical" evidence="8">
    <location>
        <begin position="282"/>
        <end position="300"/>
    </location>
</feature>
<dbReference type="EMBL" id="RXOC01000007">
    <property type="protein sequence ID" value="RXF69393.1"/>
    <property type="molecule type" value="Genomic_DNA"/>
</dbReference>
<keyword evidence="6 8" id="KW-0472">Membrane</keyword>
<feature type="transmembrane region" description="Helical" evidence="8">
    <location>
        <begin position="206"/>
        <end position="235"/>
    </location>
</feature>
<keyword evidence="3" id="KW-1003">Cell membrane</keyword>
<dbReference type="Proteomes" id="UP000290848">
    <property type="component" value="Unassembled WGS sequence"/>
</dbReference>
<dbReference type="PANTHER" id="PTHR30566">
    <property type="entry name" value="YNAI-RELATED MECHANOSENSITIVE ION CHANNEL"/>
    <property type="match status" value="1"/>
</dbReference>
<comment type="similarity">
    <text evidence="2">Belongs to the MscS (TC 1.A.23) family.</text>
</comment>
<evidence type="ECO:0000259" key="10">
    <source>
        <dbReference type="Pfam" id="PF21082"/>
    </source>
</evidence>
<dbReference type="InterPro" id="IPR049278">
    <property type="entry name" value="MS_channel_C"/>
</dbReference>
<feature type="domain" description="Mechanosensitive ion channel transmembrane helices 2/3" evidence="11">
    <location>
        <begin position="332"/>
        <end position="369"/>
    </location>
</feature>
<dbReference type="InterPro" id="IPR011014">
    <property type="entry name" value="MscS_channel_TM-2"/>
</dbReference>
<dbReference type="SUPFAM" id="SSF50182">
    <property type="entry name" value="Sm-like ribonucleoproteins"/>
    <property type="match status" value="1"/>
</dbReference>
<evidence type="ECO:0000256" key="5">
    <source>
        <dbReference type="ARBA" id="ARBA00022989"/>
    </source>
</evidence>
<keyword evidence="5 8" id="KW-1133">Transmembrane helix</keyword>
<dbReference type="InterPro" id="IPR011066">
    <property type="entry name" value="MscS_channel_C_sf"/>
</dbReference>
<dbReference type="PANTHER" id="PTHR30566:SF5">
    <property type="entry name" value="MECHANOSENSITIVE ION CHANNEL PROTEIN 1, MITOCHONDRIAL-RELATED"/>
    <property type="match status" value="1"/>
</dbReference>
<evidence type="ECO:0000256" key="4">
    <source>
        <dbReference type="ARBA" id="ARBA00022692"/>
    </source>
</evidence>
<feature type="domain" description="Mechanosensitive ion channel MscS" evidence="9">
    <location>
        <begin position="371"/>
        <end position="436"/>
    </location>
</feature>
<comment type="subcellular location">
    <subcellularLocation>
        <location evidence="1">Cell membrane</location>
        <topology evidence="1">Multi-pass membrane protein</topology>
    </subcellularLocation>
</comment>
<evidence type="ECO:0000256" key="7">
    <source>
        <dbReference type="SAM" id="MobiDB-lite"/>
    </source>
</evidence>
<organism evidence="12 13">
    <name type="scientific">Arcticibacter tournemirensis</name>
    <dbReference type="NCBI Taxonomy" id="699437"/>
    <lineage>
        <taxon>Bacteria</taxon>
        <taxon>Pseudomonadati</taxon>
        <taxon>Bacteroidota</taxon>
        <taxon>Sphingobacteriia</taxon>
        <taxon>Sphingobacteriales</taxon>
        <taxon>Sphingobacteriaceae</taxon>
        <taxon>Arcticibacter</taxon>
    </lineage>
</organism>
<dbReference type="InterPro" id="IPR010920">
    <property type="entry name" value="LSM_dom_sf"/>
</dbReference>
<evidence type="ECO:0000256" key="2">
    <source>
        <dbReference type="ARBA" id="ARBA00008017"/>
    </source>
</evidence>
<dbReference type="Gene3D" id="2.30.30.60">
    <property type="match status" value="1"/>
</dbReference>